<accession>A0A4Q5JAB3</accession>
<evidence type="ECO:0000313" key="2">
    <source>
        <dbReference type="Proteomes" id="UP000291189"/>
    </source>
</evidence>
<protein>
    <submittedName>
        <fullName evidence="1">Uncharacterized protein</fullName>
    </submittedName>
</protein>
<comment type="caution">
    <text evidence="1">The sequence shown here is derived from an EMBL/GenBank/DDBJ whole genome shotgun (WGS) entry which is preliminary data.</text>
</comment>
<sequence>MFETDEYLGRYELTAVTPDGTDQFVPALYEDVSSPNQRNPLEAGVELSAFYTGCASDDATLAVDRAEYDAEGLRLVEVRFLQPCGGMLWGAARWVRPEG</sequence>
<proteinExistence type="predicted"/>
<name>A0A4Q5JAB3_9ACTN</name>
<dbReference type="EMBL" id="SDPU01000001">
    <property type="protein sequence ID" value="RYU15707.1"/>
    <property type="molecule type" value="Genomic_DNA"/>
</dbReference>
<evidence type="ECO:0000313" key="1">
    <source>
        <dbReference type="EMBL" id="RYU15707.1"/>
    </source>
</evidence>
<organism evidence="1 2">
    <name type="scientific">Nocardioides iriomotensis</name>
    <dbReference type="NCBI Taxonomy" id="715784"/>
    <lineage>
        <taxon>Bacteria</taxon>
        <taxon>Bacillati</taxon>
        <taxon>Actinomycetota</taxon>
        <taxon>Actinomycetes</taxon>
        <taxon>Propionibacteriales</taxon>
        <taxon>Nocardioidaceae</taxon>
        <taxon>Nocardioides</taxon>
    </lineage>
</organism>
<keyword evidence="2" id="KW-1185">Reference proteome</keyword>
<reference evidence="1 2" key="1">
    <citation type="submission" date="2019-01" db="EMBL/GenBank/DDBJ databases">
        <title>Nocardioides guangzhouensis sp. nov., an actinobacterium isolated from soil.</title>
        <authorList>
            <person name="Fu Y."/>
            <person name="Cai Y."/>
            <person name="Lin Z."/>
            <person name="Chen P."/>
        </authorList>
    </citation>
    <scope>NUCLEOTIDE SEQUENCE [LARGE SCALE GENOMIC DNA]</scope>
    <source>
        <strain evidence="1 2">NBRC 105384</strain>
    </source>
</reference>
<dbReference type="AlphaFoldDB" id="A0A4Q5JAB3"/>
<gene>
    <name evidence="1" type="ORF">ETU37_00910</name>
</gene>
<dbReference type="Proteomes" id="UP000291189">
    <property type="component" value="Unassembled WGS sequence"/>
</dbReference>
<dbReference type="RefSeq" id="WP_129984990.1">
    <property type="nucleotide sequence ID" value="NZ_SDPU01000001.1"/>
</dbReference>